<feature type="compositionally biased region" description="Polar residues" evidence="1">
    <location>
        <begin position="133"/>
        <end position="150"/>
    </location>
</feature>
<feature type="region of interest" description="Disordered" evidence="1">
    <location>
        <begin position="1"/>
        <end position="289"/>
    </location>
</feature>
<evidence type="ECO:0000313" key="5">
    <source>
        <dbReference type="Proteomes" id="UP000460272"/>
    </source>
</evidence>
<sequence>MNTEEDGVDDAGRTTPAALITAPSGPEVDPDGESADAVIDNGTMSSSRGRTGSSRSGADDRAGANGKPASDSAAKAENAAGNGTDSSVPLPADTVGKSSAGTSGKPSAGTPGKPKAAAADTADDGNEQGVRKSMTSGNGTWFAGRTQTAPSPDEAEKDSSVPAAKDDRKPSFTPASPAPTSPAASSSAAPSSAAAASSASSPDGSGATAARPGATSGQQSPGYSGTSSHSGTSYAPTASSSSSSGYQGSGSPWQASRDATMTAKSAPSVPPVPSPGSAPSTGPSTGGFAAATSAASAATSAVTGVAAGLASSVSSAWQNRGSNDAKQKPKQKPTVKGRKPAKRQAMLTLARLEPWSVMKFSFLASVVAFIILFVAVAVLYMVLSSLGAFDSIQHFVTTITSAKNQSGTNISHWFSASLILGYTAMLGAVNIVLITAMSTVGSVIYNLIAKTVGGVEVTLRETE</sequence>
<organism evidence="4 5">
    <name type="scientific">Trebonia kvetii</name>
    <dbReference type="NCBI Taxonomy" id="2480626"/>
    <lineage>
        <taxon>Bacteria</taxon>
        <taxon>Bacillati</taxon>
        <taxon>Actinomycetota</taxon>
        <taxon>Actinomycetes</taxon>
        <taxon>Streptosporangiales</taxon>
        <taxon>Treboniaceae</taxon>
        <taxon>Trebonia</taxon>
    </lineage>
</organism>
<keyword evidence="2" id="KW-1133">Transmembrane helix</keyword>
<dbReference type="OrthoDB" id="3240216at2"/>
<feature type="transmembrane region" description="Helical" evidence="2">
    <location>
        <begin position="360"/>
        <end position="383"/>
    </location>
</feature>
<dbReference type="EMBL" id="RPFW01000006">
    <property type="protein sequence ID" value="TVZ01720.1"/>
    <property type="molecule type" value="Genomic_DNA"/>
</dbReference>
<dbReference type="Pfam" id="PF12089">
    <property type="entry name" value="DUF3566"/>
    <property type="match status" value="1"/>
</dbReference>
<gene>
    <name evidence="4" type="ORF">EAS64_30100</name>
</gene>
<feature type="compositionally biased region" description="Low complexity" evidence="1">
    <location>
        <begin position="45"/>
        <end position="56"/>
    </location>
</feature>
<dbReference type="Proteomes" id="UP000460272">
    <property type="component" value="Unassembled WGS sequence"/>
</dbReference>
<feature type="compositionally biased region" description="Low complexity" evidence="1">
    <location>
        <begin position="103"/>
        <end position="120"/>
    </location>
</feature>
<feature type="domain" description="DUF3566" evidence="3">
    <location>
        <begin position="343"/>
        <end position="461"/>
    </location>
</feature>
<proteinExistence type="predicted"/>
<keyword evidence="2" id="KW-0472">Membrane</keyword>
<feature type="compositionally biased region" description="Basic residues" evidence="1">
    <location>
        <begin position="328"/>
        <end position="342"/>
    </location>
</feature>
<evidence type="ECO:0000256" key="2">
    <source>
        <dbReference type="SAM" id="Phobius"/>
    </source>
</evidence>
<feature type="compositionally biased region" description="Low complexity" evidence="1">
    <location>
        <begin position="277"/>
        <end position="289"/>
    </location>
</feature>
<evidence type="ECO:0000256" key="1">
    <source>
        <dbReference type="SAM" id="MobiDB-lite"/>
    </source>
</evidence>
<protein>
    <submittedName>
        <fullName evidence="4">DUF3566 domain-containing protein</fullName>
    </submittedName>
</protein>
<accession>A0A6P2BRZ7</accession>
<feature type="transmembrane region" description="Helical" evidence="2">
    <location>
        <begin position="413"/>
        <end position="436"/>
    </location>
</feature>
<reference evidence="4 5" key="1">
    <citation type="submission" date="2018-11" db="EMBL/GenBank/DDBJ databases">
        <title>Trebonia kvetii gen.nov., sp.nov., a novel acidophilic actinobacterium, and proposal of the new actinobacterial family Treboniaceae fam. nov.</title>
        <authorList>
            <person name="Rapoport D."/>
            <person name="Sagova-Mareckova M."/>
            <person name="Sedlacek I."/>
            <person name="Provaznik J."/>
            <person name="Kralova S."/>
            <person name="Pavlinic D."/>
            <person name="Benes V."/>
            <person name="Kopecky J."/>
        </authorList>
    </citation>
    <scope>NUCLEOTIDE SEQUENCE [LARGE SCALE GENOMIC DNA]</scope>
    <source>
        <strain evidence="4 5">15Tr583</strain>
    </source>
</reference>
<name>A0A6P2BRZ7_9ACTN</name>
<feature type="compositionally biased region" description="Low complexity" evidence="1">
    <location>
        <begin position="181"/>
        <end position="210"/>
    </location>
</feature>
<evidence type="ECO:0000259" key="3">
    <source>
        <dbReference type="Pfam" id="PF12089"/>
    </source>
</evidence>
<feature type="compositionally biased region" description="Polar residues" evidence="1">
    <location>
        <begin position="253"/>
        <end position="263"/>
    </location>
</feature>
<dbReference type="AlphaFoldDB" id="A0A6P2BRZ7"/>
<comment type="caution">
    <text evidence="4">The sequence shown here is derived from an EMBL/GenBank/DDBJ whole genome shotgun (WGS) entry which is preliminary data.</text>
</comment>
<dbReference type="InterPro" id="IPR021949">
    <property type="entry name" value="DUF3566_TM"/>
</dbReference>
<evidence type="ECO:0000313" key="4">
    <source>
        <dbReference type="EMBL" id="TVZ01720.1"/>
    </source>
</evidence>
<feature type="compositionally biased region" description="Low complexity" evidence="1">
    <location>
        <begin position="69"/>
        <end position="83"/>
    </location>
</feature>
<feature type="compositionally biased region" description="Low complexity" evidence="1">
    <location>
        <begin position="220"/>
        <end position="252"/>
    </location>
</feature>
<keyword evidence="2" id="KW-0812">Transmembrane</keyword>
<feature type="region of interest" description="Disordered" evidence="1">
    <location>
        <begin position="316"/>
        <end position="342"/>
    </location>
</feature>
<keyword evidence="5" id="KW-1185">Reference proteome</keyword>